<keyword evidence="1" id="KW-0489">Methyltransferase</keyword>
<proteinExistence type="predicted"/>
<keyword evidence="1" id="KW-0808">Transferase</keyword>
<accession>A0ACC3M976</accession>
<name>A0ACC3M976_9PEZI</name>
<evidence type="ECO:0000313" key="1">
    <source>
        <dbReference type="EMBL" id="KAK3680396.1"/>
    </source>
</evidence>
<keyword evidence="2" id="KW-1185">Reference proteome</keyword>
<protein>
    <submittedName>
        <fullName evidence="1">Ribosomal protein lysine methyltransferase</fullName>
    </submittedName>
</protein>
<keyword evidence="1" id="KW-0687">Ribonucleoprotein</keyword>
<sequence length="290" mass="32017">MEWLLAALGDEILDADEETFYLFSQARTSQDLGMVDPKTEELDLCISGRDFTIKQSPGALQSKREGGTTGATVWRACVLFAEWITSPKSHLFQDGLLGPNSIVIELGSGISGLVPSVLSPRVKRVLATDQQYALRLLQENIAFNRPVSKGRSSRPQASKGISNAGNVELAALDWETDDIAAFLRKHGLEDGVEAVVACDCIYNYGLIDPLVQTCADVCKARSARENSNETPSKPSLCIIAQQLRQPEVFEQWLKAFVVHFRVWRVPDNMLTEALREGSGFVLHIGVLRER</sequence>
<dbReference type="EMBL" id="JAUTXU010000459">
    <property type="protein sequence ID" value="KAK3680396.1"/>
    <property type="molecule type" value="Genomic_DNA"/>
</dbReference>
<comment type="caution">
    <text evidence="1">The sequence shown here is derived from an EMBL/GenBank/DDBJ whole genome shotgun (WGS) entry which is preliminary data.</text>
</comment>
<evidence type="ECO:0000313" key="2">
    <source>
        <dbReference type="Proteomes" id="UP001281147"/>
    </source>
</evidence>
<organism evidence="1 2">
    <name type="scientific">Vermiconidia calcicola</name>
    <dbReference type="NCBI Taxonomy" id="1690605"/>
    <lineage>
        <taxon>Eukaryota</taxon>
        <taxon>Fungi</taxon>
        <taxon>Dikarya</taxon>
        <taxon>Ascomycota</taxon>
        <taxon>Pezizomycotina</taxon>
        <taxon>Dothideomycetes</taxon>
        <taxon>Dothideomycetidae</taxon>
        <taxon>Mycosphaerellales</taxon>
        <taxon>Extremaceae</taxon>
        <taxon>Vermiconidia</taxon>
    </lineage>
</organism>
<reference evidence="1" key="1">
    <citation type="submission" date="2023-07" db="EMBL/GenBank/DDBJ databases">
        <title>Black Yeasts Isolated from many extreme environments.</title>
        <authorList>
            <person name="Coleine C."/>
            <person name="Stajich J.E."/>
            <person name="Selbmann L."/>
        </authorList>
    </citation>
    <scope>NUCLEOTIDE SEQUENCE</scope>
    <source>
        <strain evidence="1">CCFEE 5714</strain>
    </source>
</reference>
<keyword evidence="1" id="KW-0689">Ribosomal protein</keyword>
<dbReference type="Proteomes" id="UP001281147">
    <property type="component" value="Unassembled WGS sequence"/>
</dbReference>
<gene>
    <name evidence="1" type="primary">RKM5_2</name>
    <name evidence="1" type="ORF">LTR37_021258</name>
</gene>